<keyword evidence="4" id="KW-1003">Cell membrane</keyword>
<feature type="transmembrane region" description="Helical" evidence="8">
    <location>
        <begin position="172"/>
        <end position="192"/>
    </location>
</feature>
<keyword evidence="3" id="KW-0813">Transport</keyword>
<evidence type="ECO:0000256" key="6">
    <source>
        <dbReference type="ARBA" id="ARBA00022989"/>
    </source>
</evidence>
<keyword evidence="7 8" id="KW-0472">Membrane</keyword>
<feature type="transmembrane region" description="Helical" evidence="8">
    <location>
        <begin position="429"/>
        <end position="447"/>
    </location>
</feature>
<evidence type="ECO:0000256" key="2">
    <source>
        <dbReference type="ARBA" id="ARBA00007040"/>
    </source>
</evidence>
<dbReference type="PANTHER" id="PTHR11785:SF528">
    <property type="entry name" value="AMINO ACID TRANSPORTER PROTEIN JHI-21"/>
    <property type="match status" value="1"/>
</dbReference>
<dbReference type="GO" id="GO:0015179">
    <property type="term" value="F:L-amino acid transmembrane transporter activity"/>
    <property type="evidence" value="ECO:0007669"/>
    <property type="project" value="TreeGrafter"/>
</dbReference>
<comment type="similarity">
    <text evidence="2">Belongs to the amino acid-polyamine-organocation (APC) superfamily. L-type amino acid transporter (LAT) (TC 2.A.3.8) family.</text>
</comment>
<dbReference type="OrthoDB" id="10062876at2759"/>
<dbReference type="InterPro" id="IPR050598">
    <property type="entry name" value="AminoAcid_Transporter"/>
</dbReference>
<evidence type="ECO:0000313" key="10">
    <source>
        <dbReference type="Proteomes" id="UP000594260"/>
    </source>
</evidence>
<evidence type="ECO:0000256" key="7">
    <source>
        <dbReference type="ARBA" id="ARBA00023136"/>
    </source>
</evidence>
<feature type="transmembrane region" description="Helical" evidence="8">
    <location>
        <begin position="142"/>
        <end position="160"/>
    </location>
</feature>
<evidence type="ECO:0000256" key="4">
    <source>
        <dbReference type="ARBA" id="ARBA00022475"/>
    </source>
</evidence>
<dbReference type="KEGG" id="vde:111251028"/>
<feature type="transmembrane region" description="Helical" evidence="8">
    <location>
        <begin position="247"/>
        <end position="270"/>
    </location>
</feature>
<feature type="transmembrane region" description="Helical" evidence="8">
    <location>
        <begin position="402"/>
        <end position="423"/>
    </location>
</feature>
<reference evidence="9" key="1">
    <citation type="submission" date="2021-01" db="UniProtKB">
        <authorList>
            <consortium name="EnsemblMetazoa"/>
        </authorList>
    </citation>
    <scope>IDENTIFICATION</scope>
</reference>
<feature type="transmembrane region" description="Helical" evidence="8">
    <location>
        <begin position="348"/>
        <end position="367"/>
    </location>
</feature>
<organism evidence="9 10">
    <name type="scientific">Varroa destructor</name>
    <name type="common">Honeybee mite</name>
    <dbReference type="NCBI Taxonomy" id="109461"/>
    <lineage>
        <taxon>Eukaryota</taxon>
        <taxon>Metazoa</taxon>
        <taxon>Ecdysozoa</taxon>
        <taxon>Arthropoda</taxon>
        <taxon>Chelicerata</taxon>
        <taxon>Arachnida</taxon>
        <taxon>Acari</taxon>
        <taxon>Parasitiformes</taxon>
        <taxon>Mesostigmata</taxon>
        <taxon>Gamasina</taxon>
        <taxon>Dermanyssoidea</taxon>
        <taxon>Varroidae</taxon>
        <taxon>Varroa</taxon>
    </lineage>
</organism>
<dbReference type="AlphaFoldDB" id="A0A7M7KFS0"/>
<feature type="transmembrane region" description="Helical" evidence="8">
    <location>
        <begin position="373"/>
        <end position="390"/>
    </location>
</feature>
<proteinExistence type="inferred from homology"/>
<dbReference type="OMA" id="VARFWPT"/>
<feature type="transmembrane region" description="Helical" evidence="8">
    <location>
        <begin position="100"/>
        <end position="130"/>
    </location>
</feature>
<evidence type="ECO:0000256" key="1">
    <source>
        <dbReference type="ARBA" id="ARBA00004651"/>
    </source>
</evidence>
<feature type="transmembrane region" description="Helical" evidence="8">
    <location>
        <begin position="212"/>
        <end position="235"/>
    </location>
</feature>
<dbReference type="InterPro" id="IPR002293">
    <property type="entry name" value="AA/rel_permease1"/>
</dbReference>
<feature type="transmembrane region" description="Helical" evidence="8">
    <location>
        <begin position="57"/>
        <end position="79"/>
    </location>
</feature>
<evidence type="ECO:0000256" key="5">
    <source>
        <dbReference type="ARBA" id="ARBA00022692"/>
    </source>
</evidence>
<evidence type="ECO:0000256" key="3">
    <source>
        <dbReference type="ARBA" id="ARBA00022448"/>
    </source>
</evidence>
<evidence type="ECO:0000313" key="9">
    <source>
        <dbReference type="EnsemblMetazoa" id="XP_022662924"/>
    </source>
</evidence>
<dbReference type="PANTHER" id="PTHR11785">
    <property type="entry name" value="AMINO ACID TRANSPORTER"/>
    <property type="match status" value="1"/>
</dbReference>
<dbReference type="RefSeq" id="XP_022662924.1">
    <property type="nucleotide sequence ID" value="XM_022807189.1"/>
</dbReference>
<keyword evidence="5 8" id="KW-0812">Transmembrane</keyword>
<dbReference type="FunFam" id="1.20.1740.10:FF:000003">
    <property type="entry name" value="Y+L amino acid transporter 1 isoform X1"/>
    <property type="match status" value="1"/>
</dbReference>
<dbReference type="Proteomes" id="UP000594260">
    <property type="component" value="Unplaced"/>
</dbReference>
<accession>A0A7M7KFS0</accession>
<comment type="subcellular location">
    <subcellularLocation>
        <location evidence="1">Cell membrane</location>
        <topology evidence="1">Multi-pass membrane protein</topology>
    </subcellularLocation>
</comment>
<keyword evidence="10" id="KW-1185">Reference proteome</keyword>
<keyword evidence="6 8" id="KW-1133">Transmembrane helix</keyword>
<dbReference type="InParanoid" id="A0A7M7KFS0"/>
<dbReference type="EnsemblMetazoa" id="XM_022807189">
    <property type="protein sequence ID" value="XP_022662924"/>
    <property type="gene ID" value="LOC111251028"/>
</dbReference>
<protein>
    <submittedName>
        <fullName evidence="9">Uncharacterized protein</fullName>
    </submittedName>
</protein>
<dbReference type="GO" id="GO:0005886">
    <property type="term" value="C:plasma membrane"/>
    <property type="evidence" value="ECO:0007669"/>
    <property type="project" value="UniProtKB-SubCell"/>
</dbReference>
<dbReference type="Pfam" id="PF13520">
    <property type="entry name" value="AA_permease_2"/>
    <property type="match status" value="1"/>
</dbReference>
<sequence length="482" mass="52959">MSRSVQAVIESFVWLKVELKKEIGLLSGVLMVVGTIIGSGIFVSPKGVFQHAGSVEVALLVWALCGLFSLCGGICYAELGTSIPRSGGDYAYTLEAFGPLLAFLRLWITVIIVQPATLAILSLAFATYLIKPYYPDCEPPDTLLRLIGILCLLLLTYVNCRSVKLAVKVQDYFTTAKLIALVLIIATGLYRICTGHTEHLANLFSDTTVSPGGLSLAFYSGLFAYGGFNNLNYVAEELHNPKRNLPLAIYIGVSIVTVVYVLTNIAYFTVISPEEMLKSPATAVTFAHRMFGPMAWTMPVFVSLSIFGGLNGIMFTISRLFFIGAHEGHLPAFVGMINVHHLTPTPPILLSTGITLLMFITSDIYALINYLSFNYWLWVGISILALLKLRHLKPDLPRPIQVNLIFPILFLLMCVFLTVMPLYETPLKSGLGVLILLSGIPVYYLLVKPNKNLIGLRNISAYFTIQMQKLLVVVPPEKEAGL</sequence>
<dbReference type="Gene3D" id="1.20.1740.10">
    <property type="entry name" value="Amino acid/polyamine transporter I"/>
    <property type="match status" value="1"/>
</dbReference>
<feature type="transmembrane region" description="Helical" evidence="8">
    <location>
        <begin position="290"/>
        <end position="310"/>
    </location>
</feature>
<name>A0A7M7KFS0_VARDE</name>
<feature type="transmembrane region" description="Helical" evidence="8">
    <location>
        <begin position="23"/>
        <end position="45"/>
    </location>
</feature>
<dbReference type="PIRSF" id="PIRSF006060">
    <property type="entry name" value="AA_transporter"/>
    <property type="match status" value="1"/>
</dbReference>
<evidence type="ECO:0000256" key="8">
    <source>
        <dbReference type="SAM" id="Phobius"/>
    </source>
</evidence>
<dbReference type="GeneID" id="111251028"/>